<organism evidence="2 3">
    <name type="scientific">Araneus ventricosus</name>
    <name type="common">Orbweaver spider</name>
    <name type="synonym">Epeira ventricosa</name>
    <dbReference type="NCBI Taxonomy" id="182803"/>
    <lineage>
        <taxon>Eukaryota</taxon>
        <taxon>Metazoa</taxon>
        <taxon>Ecdysozoa</taxon>
        <taxon>Arthropoda</taxon>
        <taxon>Chelicerata</taxon>
        <taxon>Arachnida</taxon>
        <taxon>Araneae</taxon>
        <taxon>Araneomorphae</taxon>
        <taxon>Entelegynae</taxon>
        <taxon>Araneoidea</taxon>
        <taxon>Araneidae</taxon>
        <taxon>Araneus</taxon>
    </lineage>
</organism>
<name>A0A4Y1ZTE0_ARAVE</name>
<reference evidence="2 3" key="1">
    <citation type="journal article" date="2019" name="Sci. Rep.">
        <title>Orb-weaving spider Araneus ventricosus genome elucidates the spidroin gene catalogue.</title>
        <authorList>
            <person name="Kono N."/>
            <person name="Nakamura H."/>
            <person name="Ohtoshi R."/>
            <person name="Moran D.A.P."/>
            <person name="Shinohara A."/>
            <person name="Yoshida Y."/>
            <person name="Fujiwara M."/>
            <person name="Mori M."/>
            <person name="Tomita M."/>
            <person name="Arakawa K."/>
        </authorList>
    </citation>
    <scope>NUCLEOTIDE SEQUENCE [LARGE SCALE GENOMIC DNA]</scope>
</reference>
<evidence type="ECO:0000313" key="2">
    <source>
        <dbReference type="EMBL" id="GBL67263.1"/>
    </source>
</evidence>
<evidence type="ECO:0000313" key="3">
    <source>
        <dbReference type="Proteomes" id="UP000499080"/>
    </source>
</evidence>
<feature type="compositionally biased region" description="Basic and acidic residues" evidence="1">
    <location>
        <begin position="10"/>
        <end position="31"/>
    </location>
</feature>
<proteinExistence type="predicted"/>
<feature type="region of interest" description="Disordered" evidence="1">
    <location>
        <begin position="1"/>
        <end position="31"/>
    </location>
</feature>
<protein>
    <submittedName>
        <fullName evidence="2">Uncharacterized protein</fullName>
    </submittedName>
</protein>
<keyword evidence="3" id="KW-1185">Reference proteome</keyword>
<dbReference type="AlphaFoldDB" id="A0A4Y1ZTE0"/>
<accession>A0A4Y1ZTE0</accession>
<sequence length="31" mass="3543">NQSIGQYLSVHKDSFSNPPDNRRLEEVVVVD</sequence>
<dbReference type="Proteomes" id="UP000499080">
    <property type="component" value="Unassembled WGS sequence"/>
</dbReference>
<comment type="caution">
    <text evidence="2">The sequence shown here is derived from an EMBL/GenBank/DDBJ whole genome shotgun (WGS) entry which is preliminary data.</text>
</comment>
<evidence type="ECO:0000256" key="1">
    <source>
        <dbReference type="SAM" id="MobiDB-lite"/>
    </source>
</evidence>
<feature type="non-terminal residue" evidence="2">
    <location>
        <position position="1"/>
    </location>
</feature>
<gene>
    <name evidence="2" type="ORF">AVEN_201904_1</name>
</gene>
<dbReference type="EMBL" id="BGPR01077765">
    <property type="protein sequence ID" value="GBL67263.1"/>
    <property type="molecule type" value="Genomic_DNA"/>
</dbReference>